<evidence type="ECO:0000313" key="1">
    <source>
        <dbReference type="EMBL" id="JAD42828.1"/>
    </source>
</evidence>
<dbReference type="AlphaFoldDB" id="A0A0A8ZYM5"/>
<organism evidence="1">
    <name type="scientific">Arundo donax</name>
    <name type="common">Giant reed</name>
    <name type="synonym">Donax arundinaceus</name>
    <dbReference type="NCBI Taxonomy" id="35708"/>
    <lineage>
        <taxon>Eukaryota</taxon>
        <taxon>Viridiplantae</taxon>
        <taxon>Streptophyta</taxon>
        <taxon>Embryophyta</taxon>
        <taxon>Tracheophyta</taxon>
        <taxon>Spermatophyta</taxon>
        <taxon>Magnoliopsida</taxon>
        <taxon>Liliopsida</taxon>
        <taxon>Poales</taxon>
        <taxon>Poaceae</taxon>
        <taxon>PACMAD clade</taxon>
        <taxon>Arundinoideae</taxon>
        <taxon>Arundineae</taxon>
        <taxon>Arundo</taxon>
    </lineage>
</organism>
<dbReference type="EMBL" id="GBRH01255067">
    <property type="protein sequence ID" value="JAD42828.1"/>
    <property type="molecule type" value="Transcribed_RNA"/>
</dbReference>
<reference evidence="1" key="2">
    <citation type="journal article" date="2015" name="Data Brief">
        <title>Shoot transcriptome of the giant reed, Arundo donax.</title>
        <authorList>
            <person name="Barrero R.A."/>
            <person name="Guerrero F.D."/>
            <person name="Moolhuijzen P."/>
            <person name="Goolsby J.A."/>
            <person name="Tidwell J."/>
            <person name="Bellgard S.E."/>
            <person name="Bellgard M.I."/>
        </authorList>
    </citation>
    <scope>NUCLEOTIDE SEQUENCE</scope>
    <source>
        <tissue evidence="1">Shoot tissue taken approximately 20 cm above the soil surface</tissue>
    </source>
</reference>
<proteinExistence type="predicted"/>
<name>A0A0A8ZYM5_ARUDO</name>
<reference evidence="1" key="1">
    <citation type="submission" date="2014-09" db="EMBL/GenBank/DDBJ databases">
        <authorList>
            <person name="Magalhaes I.L.F."/>
            <person name="Oliveira U."/>
            <person name="Santos F.R."/>
            <person name="Vidigal T.H.D.A."/>
            <person name="Brescovit A.D."/>
            <person name="Santos A.J."/>
        </authorList>
    </citation>
    <scope>NUCLEOTIDE SEQUENCE</scope>
    <source>
        <tissue evidence="1">Shoot tissue taken approximately 20 cm above the soil surface</tissue>
    </source>
</reference>
<accession>A0A0A8ZYM5</accession>
<sequence length="39" mass="4394">MALSMLDILLGGILVSSYPKSDQLVMRIWSKNLKTEEVN</sequence>
<protein>
    <submittedName>
        <fullName evidence="1">Uncharacterized protein</fullName>
    </submittedName>
</protein>